<sequence length="152" mass="16205">MAVPRLIADLTVPFAAPPEVVHAYLADPAHRPEWQSSLRRVAAVTAVGDHAGDAGTSWEDVTVVPGVRPRMTVEASEPPHRWVEAGTWRFVRATLAMTYTPRADGGTDARAVAHLEVPGPLAPLALALRVAAPTALRADLRSAARLLARRTG</sequence>
<dbReference type="AlphaFoldDB" id="A0A6P0HV53"/>
<dbReference type="Gene3D" id="3.30.530.20">
    <property type="match status" value="1"/>
</dbReference>
<dbReference type="RefSeq" id="WP_163774650.1">
    <property type="nucleotide sequence ID" value="NZ_JAAGXA010000024.1"/>
</dbReference>
<dbReference type="EMBL" id="JAAGXA010000024">
    <property type="protein sequence ID" value="NEN80605.1"/>
    <property type="molecule type" value="Genomic_DNA"/>
</dbReference>
<keyword evidence="2" id="KW-1185">Reference proteome</keyword>
<reference evidence="1 2" key="1">
    <citation type="journal article" date="2014" name="Int. J. Syst. Evol. Microbiol.">
        <title>Nocardioides zeae sp. nov., isolated from the stem of Zea mays.</title>
        <authorList>
            <person name="Glaeser S.P."/>
            <person name="McInroy J.A."/>
            <person name="Busse H.J."/>
            <person name="Kampfer P."/>
        </authorList>
    </citation>
    <scope>NUCLEOTIDE SEQUENCE [LARGE SCALE GENOMIC DNA]</scope>
    <source>
        <strain evidence="1 2">JCM 30728</strain>
    </source>
</reference>
<name>A0A6P0HV53_9ACTN</name>
<protein>
    <submittedName>
        <fullName evidence="1">SRPBCC family protein</fullName>
    </submittedName>
</protein>
<proteinExistence type="predicted"/>
<evidence type="ECO:0000313" key="1">
    <source>
        <dbReference type="EMBL" id="NEN80605.1"/>
    </source>
</evidence>
<dbReference type="Proteomes" id="UP000468687">
    <property type="component" value="Unassembled WGS sequence"/>
</dbReference>
<comment type="caution">
    <text evidence="1">The sequence shown here is derived from an EMBL/GenBank/DDBJ whole genome shotgun (WGS) entry which is preliminary data.</text>
</comment>
<dbReference type="SUPFAM" id="SSF55961">
    <property type="entry name" value="Bet v1-like"/>
    <property type="match status" value="1"/>
</dbReference>
<evidence type="ECO:0000313" key="2">
    <source>
        <dbReference type="Proteomes" id="UP000468687"/>
    </source>
</evidence>
<dbReference type="InterPro" id="IPR023393">
    <property type="entry name" value="START-like_dom_sf"/>
</dbReference>
<dbReference type="InterPro" id="IPR019587">
    <property type="entry name" value="Polyketide_cyclase/dehydratase"/>
</dbReference>
<organism evidence="1 2">
    <name type="scientific">Nocardioides zeae</name>
    <dbReference type="NCBI Taxonomy" id="1457234"/>
    <lineage>
        <taxon>Bacteria</taxon>
        <taxon>Bacillati</taxon>
        <taxon>Actinomycetota</taxon>
        <taxon>Actinomycetes</taxon>
        <taxon>Propionibacteriales</taxon>
        <taxon>Nocardioidaceae</taxon>
        <taxon>Nocardioides</taxon>
    </lineage>
</organism>
<dbReference type="Pfam" id="PF10604">
    <property type="entry name" value="Polyketide_cyc2"/>
    <property type="match status" value="1"/>
</dbReference>
<gene>
    <name evidence="1" type="ORF">G3T38_20340</name>
</gene>
<accession>A0A6P0HV53</accession>